<dbReference type="CDD" id="cd07825">
    <property type="entry name" value="SRPBCC_7"/>
    <property type="match status" value="1"/>
</dbReference>
<dbReference type="EMBL" id="FUHU01000038">
    <property type="protein sequence ID" value="SJM63889.1"/>
    <property type="molecule type" value="Genomic_DNA"/>
</dbReference>
<dbReference type="Proteomes" id="UP000195787">
    <property type="component" value="Unassembled WGS sequence"/>
</dbReference>
<dbReference type="GeneID" id="303173440"/>
<sequence length="154" mass="17480">MATNQTSITVSRVIDASTKDIFNVLTLPSRHREFDGSGMVRADEKSQRIQKVGDVFVMNMQNDRMGDYRMHNHVVAYADNKLVGWQPAPETRRDSPDGWEWVYELEAIDAESTQVTLTYDWSKVENEKVRSSFPAVSEKQLEESLNLLAAAVAN</sequence>
<name>A0A1R4G6V3_9MICO</name>
<reference evidence="1 2" key="1">
    <citation type="submission" date="2017-02" db="EMBL/GenBank/DDBJ databases">
        <authorList>
            <person name="Peterson S.W."/>
        </authorList>
    </citation>
    <scope>NUCLEOTIDE SEQUENCE [LARGE SCALE GENOMIC DNA]</scope>
    <source>
        <strain evidence="1 2">LMG 22410</strain>
    </source>
</reference>
<dbReference type="RefSeq" id="WP_086992293.1">
    <property type="nucleotide sequence ID" value="NZ_FUHU01000038.1"/>
</dbReference>
<evidence type="ECO:0008006" key="3">
    <source>
        <dbReference type="Google" id="ProtNLM"/>
    </source>
</evidence>
<evidence type="ECO:0000313" key="1">
    <source>
        <dbReference type="EMBL" id="SJM63889.1"/>
    </source>
</evidence>
<gene>
    <name evidence="1" type="ORF">CZ674_09445</name>
</gene>
<evidence type="ECO:0000313" key="2">
    <source>
        <dbReference type="Proteomes" id="UP000195787"/>
    </source>
</evidence>
<organism evidence="1 2">
    <name type="scientific">Agrococcus casei LMG 22410</name>
    <dbReference type="NCBI Taxonomy" id="1255656"/>
    <lineage>
        <taxon>Bacteria</taxon>
        <taxon>Bacillati</taxon>
        <taxon>Actinomycetota</taxon>
        <taxon>Actinomycetes</taxon>
        <taxon>Micrococcales</taxon>
        <taxon>Microbacteriaceae</taxon>
        <taxon>Agrococcus</taxon>
    </lineage>
</organism>
<dbReference type="Gene3D" id="3.30.530.20">
    <property type="match status" value="1"/>
</dbReference>
<dbReference type="OrthoDB" id="6624781at2"/>
<dbReference type="SUPFAM" id="SSF55961">
    <property type="entry name" value="Bet v1-like"/>
    <property type="match status" value="1"/>
</dbReference>
<protein>
    <recommendedName>
        <fullName evidence="3">Polyketide cyclase</fullName>
    </recommendedName>
</protein>
<accession>A0A1R4G6V3</accession>
<proteinExistence type="predicted"/>
<dbReference type="InterPro" id="IPR023393">
    <property type="entry name" value="START-like_dom_sf"/>
</dbReference>
<dbReference type="AlphaFoldDB" id="A0A1R4G6V3"/>
<keyword evidence="2" id="KW-1185">Reference proteome</keyword>